<reference evidence="1 2" key="1">
    <citation type="journal article" date="2015" name="Genome Biol. Evol.">
        <title>Comparative Genomics of a Bacterivorous Green Alga Reveals Evolutionary Causalities and Consequences of Phago-Mixotrophic Mode of Nutrition.</title>
        <authorList>
            <person name="Burns J.A."/>
            <person name="Paasch A."/>
            <person name="Narechania A."/>
            <person name="Kim E."/>
        </authorList>
    </citation>
    <scope>NUCLEOTIDE SEQUENCE [LARGE SCALE GENOMIC DNA]</scope>
    <source>
        <strain evidence="1 2">PLY_AMNH</strain>
    </source>
</reference>
<evidence type="ECO:0000313" key="1">
    <source>
        <dbReference type="EMBL" id="KAK3239536.1"/>
    </source>
</evidence>
<dbReference type="EMBL" id="LGRX02033884">
    <property type="protein sequence ID" value="KAK3239536.1"/>
    <property type="molecule type" value="Genomic_DNA"/>
</dbReference>
<name>A0AAE0BMZ5_9CHLO</name>
<protein>
    <submittedName>
        <fullName evidence="1">Uncharacterized protein</fullName>
    </submittedName>
</protein>
<dbReference type="Proteomes" id="UP001190700">
    <property type="component" value="Unassembled WGS sequence"/>
</dbReference>
<proteinExistence type="predicted"/>
<keyword evidence="2" id="KW-1185">Reference proteome</keyword>
<organism evidence="1 2">
    <name type="scientific">Cymbomonas tetramitiformis</name>
    <dbReference type="NCBI Taxonomy" id="36881"/>
    <lineage>
        <taxon>Eukaryota</taxon>
        <taxon>Viridiplantae</taxon>
        <taxon>Chlorophyta</taxon>
        <taxon>Pyramimonadophyceae</taxon>
        <taxon>Pyramimonadales</taxon>
        <taxon>Pyramimonadaceae</taxon>
        <taxon>Cymbomonas</taxon>
    </lineage>
</organism>
<sequence length="205" mass="22741">MDTRHSKARRKLLKESDLDASIKLLDAEDDEDTVAVWTNNEAAKAIVDGVYAKGRHRKWSKAIRQHHLGDDYFDDSTEVSKLAKVIVAIKSEIVTAGLENDVFNLDNPALGGVQRFVNELVYDTLTTYIAKPSATVAYGYLVRADSASSDRDGRSALIDLIKGKTQSKDFDDFKGEVTIEGKKDQPLRNLIEGKTKRGRKKGTLA</sequence>
<evidence type="ECO:0000313" key="2">
    <source>
        <dbReference type="Proteomes" id="UP001190700"/>
    </source>
</evidence>
<gene>
    <name evidence="1" type="ORF">CYMTET_50540</name>
</gene>
<dbReference type="AlphaFoldDB" id="A0AAE0BMZ5"/>
<comment type="caution">
    <text evidence="1">The sequence shown here is derived from an EMBL/GenBank/DDBJ whole genome shotgun (WGS) entry which is preliminary data.</text>
</comment>
<accession>A0AAE0BMZ5</accession>